<keyword evidence="1" id="KW-0560">Oxidoreductase</keyword>
<dbReference type="PANTHER" id="PTHR43189">
    <property type="entry name" value="ZINC-TYPE ALCOHOL DEHYDROGENASE-LIKE PROTEIN C1198.01-RELATED"/>
    <property type="match status" value="1"/>
</dbReference>
<dbReference type="Gene3D" id="3.40.50.720">
    <property type="entry name" value="NAD(P)-binding Rossmann-like Domain"/>
    <property type="match status" value="1"/>
</dbReference>
<evidence type="ECO:0000259" key="2">
    <source>
        <dbReference type="Pfam" id="PF00107"/>
    </source>
</evidence>
<name>A0ABV2EJZ2_9CAUL</name>
<protein>
    <submittedName>
        <fullName evidence="4">Threonine dehydrogenase-like Zn-dependent dehydrogenase</fullName>
    </submittedName>
</protein>
<evidence type="ECO:0000259" key="3">
    <source>
        <dbReference type="Pfam" id="PF08240"/>
    </source>
</evidence>
<reference evidence="4 5" key="1">
    <citation type="submission" date="2024-06" db="EMBL/GenBank/DDBJ databases">
        <title>Genomic Encyclopedia of Type Strains, Phase IV (KMG-IV): sequencing the most valuable type-strain genomes for metagenomic binning, comparative biology and taxonomic classification.</title>
        <authorList>
            <person name="Goeker M."/>
        </authorList>
    </citation>
    <scope>NUCLEOTIDE SEQUENCE [LARGE SCALE GENOMIC DNA]</scope>
    <source>
        <strain evidence="4 5">DSM 17809</strain>
    </source>
</reference>
<comment type="caution">
    <text evidence="4">The sequence shown here is derived from an EMBL/GenBank/DDBJ whole genome shotgun (WGS) entry which is preliminary data.</text>
</comment>
<dbReference type="SUPFAM" id="SSF50129">
    <property type="entry name" value="GroES-like"/>
    <property type="match status" value="1"/>
</dbReference>
<dbReference type="InterPro" id="IPR013149">
    <property type="entry name" value="ADH-like_C"/>
</dbReference>
<dbReference type="PANTHER" id="PTHR43189:SF1">
    <property type="entry name" value="ZINC-TYPE ALCOHOL DEHYDROGENASE-LIKE PROTEIN C1198.01"/>
    <property type="match status" value="1"/>
</dbReference>
<dbReference type="RefSeq" id="WP_331931939.1">
    <property type="nucleotide sequence ID" value="NZ_JBEPLU010000002.1"/>
</dbReference>
<gene>
    <name evidence="4" type="ORF">ABID41_002458</name>
</gene>
<keyword evidence="5" id="KW-1185">Reference proteome</keyword>
<evidence type="ECO:0000313" key="5">
    <source>
        <dbReference type="Proteomes" id="UP001549110"/>
    </source>
</evidence>
<evidence type="ECO:0000256" key="1">
    <source>
        <dbReference type="ARBA" id="ARBA00023002"/>
    </source>
</evidence>
<dbReference type="SUPFAM" id="SSF51735">
    <property type="entry name" value="NAD(P)-binding Rossmann-fold domains"/>
    <property type="match status" value="1"/>
</dbReference>
<sequence>MRAVIRRNRQLVCDQIEALKPDTGQVLVRTLACGICGSDLHALHHMEHMIDLTRRAGGLTGDFDPTADTVFGHEFCAEILDHGAGTSGQLKAGARVVSIPATMTPAGGVEMLGFSNRLPGGFAEQMILSEALLLPVPNGLPTDKAALTEPFAVGAHTVAKARLDPDSVALVIGCGPVGLAVIAGLKARGHGPVIAADYSPRRRKAAEALGADAVIDPAVESPHARWEGFGVPTARAAQNMARMMGRNFGRPVVFECVGSPGVLQSLIEASPAGAQIVVAGVCMETDRIEPAIAITKEIELTFVFGYTPEEFAATLHDIAEGRIDVEGVVTGTVGLDGVAQAFKDLGDPEAHVKILVTP</sequence>
<accession>A0ABV2EJZ2</accession>
<dbReference type="CDD" id="cd08262">
    <property type="entry name" value="Zn_ADH8"/>
    <property type="match status" value="1"/>
</dbReference>
<dbReference type="InterPro" id="IPR036291">
    <property type="entry name" value="NAD(P)-bd_dom_sf"/>
</dbReference>
<dbReference type="EMBL" id="JBEPLU010000002">
    <property type="protein sequence ID" value="MET3527340.1"/>
    <property type="molecule type" value="Genomic_DNA"/>
</dbReference>
<feature type="domain" description="Alcohol dehydrogenase-like N-terminal" evidence="3">
    <location>
        <begin position="23"/>
        <end position="137"/>
    </location>
</feature>
<dbReference type="InterPro" id="IPR013154">
    <property type="entry name" value="ADH-like_N"/>
</dbReference>
<evidence type="ECO:0000313" key="4">
    <source>
        <dbReference type="EMBL" id="MET3527340.1"/>
    </source>
</evidence>
<dbReference type="Pfam" id="PF08240">
    <property type="entry name" value="ADH_N"/>
    <property type="match status" value="1"/>
</dbReference>
<organism evidence="4 5">
    <name type="scientific">Phenylobacterium koreense</name>
    <dbReference type="NCBI Taxonomy" id="266125"/>
    <lineage>
        <taxon>Bacteria</taxon>
        <taxon>Pseudomonadati</taxon>
        <taxon>Pseudomonadota</taxon>
        <taxon>Alphaproteobacteria</taxon>
        <taxon>Caulobacterales</taxon>
        <taxon>Caulobacteraceae</taxon>
        <taxon>Phenylobacterium</taxon>
    </lineage>
</organism>
<dbReference type="Gene3D" id="3.90.180.10">
    <property type="entry name" value="Medium-chain alcohol dehydrogenases, catalytic domain"/>
    <property type="match status" value="1"/>
</dbReference>
<feature type="domain" description="Alcohol dehydrogenase-like C-terminal" evidence="2">
    <location>
        <begin position="176"/>
        <end position="318"/>
    </location>
</feature>
<dbReference type="InterPro" id="IPR011032">
    <property type="entry name" value="GroES-like_sf"/>
</dbReference>
<proteinExistence type="predicted"/>
<dbReference type="Pfam" id="PF00107">
    <property type="entry name" value="ADH_zinc_N"/>
    <property type="match status" value="1"/>
</dbReference>
<dbReference type="Proteomes" id="UP001549110">
    <property type="component" value="Unassembled WGS sequence"/>
</dbReference>